<evidence type="ECO:0000256" key="3">
    <source>
        <dbReference type="ARBA" id="ARBA00038471"/>
    </source>
</evidence>
<keyword evidence="2" id="KW-1015">Disulfide bond</keyword>
<dbReference type="PANTHER" id="PTHR36710:SF18">
    <property type="entry name" value="PECTINESTERASE INHIBITOR 5-RELATED"/>
    <property type="match status" value="1"/>
</dbReference>
<dbReference type="InterPro" id="IPR052421">
    <property type="entry name" value="PCW_Enzyme_Inhibitor"/>
</dbReference>
<dbReference type="Gene3D" id="1.20.140.40">
    <property type="entry name" value="Invertase/pectin methylesterase inhibitor family protein"/>
    <property type="match status" value="1"/>
</dbReference>
<feature type="domain" description="Pectinesterase inhibitor" evidence="4">
    <location>
        <begin position="44"/>
        <end position="190"/>
    </location>
</feature>
<keyword evidence="1" id="KW-0732">Signal</keyword>
<evidence type="ECO:0000313" key="5">
    <source>
        <dbReference type="EMBL" id="KAL3505586.1"/>
    </source>
</evidence>
<dbReference type="InterPro" id="IPR034086">
    <property type="entry name" value="PMEI_plant"/>
</dbReference>
<dbReference type="InterPro" id="IPR035513">
    <property type="entry name" value="Invertase/methylesterase_inhib"/>
</dbReference>
<dbReference type="AlphaFoldDB" id="A0ABD2YFV0"/>
<accession>A0ABD2YFV0</accession>
<dbReference type="CDD" id="cd15797">
    <property type="entry name" value="PMEI"/>
    <property type="match status" value="1"/>
</dbReference>
<dbReference type="SUPFAM" id="SSF101148">
    <property type="entry name" value="Plant invertase/pectin methylesterase inhibitor"/>
    <property type="match status" value="1"/>
</dbReference>
<dbReference type="NCBIfam" id="TIGR01614">
    <property type="entry name" value="PME_inhib"/>
    <property type="match status" value="1"/>
</dbReference>
<proteinExistence type="inferred from homology"/>
<gene>
    <name evidence="5" type="ORF">ACH5RR_030968</name>
</gene>
<dbReference type="EMBL" id="JBJUIK010000013">
    <property type="protein sequence ID" value="KAL3505586.1"/>
    <property type="molecule type" value="Genomic_DNA"/>
</dbReference>
<dbReference type="Proteomes" id="UP001630127">
    <property type="component" value="Unassembled WGS sequence"/>
</dbReference>
<evidence type="ECO:0000313" key="6">
    <source>
        <dbReference type="Proteomes" id="UP001630127"/>
    </source>
</evidence>
<dbReference type="Pfam" id="PF04043">
    <property type="entry name" value="PMEI"/>
    <property type="match status" value="1"/>
</dbReference>
<evidence type="ECO:0000256" key="2">
    <source>
        <dbReference type="ARBA" id="ARBA00023157"/>
    </source>
</evidence>
<comment type="caution">
    <text evidence="5">The sequence shown here is derived from an EMBL/GenBank/DDBJ whole genome shotgun (WGS) entry which is preliminary data.</text>
</comment>
<organism evidence="5 6">
    <name type="scientific">Cinchona calisaya</name>
    <dbReference type="NCBI Taxonomy" id="153742"/>
    <lineage>
        <taxon>Eukaryota</taxon>
        <taxon>Viridiplantae</taxon>
        <taxon>Streptophyta</taxon>
        <taxon>Embryophyta</taxon>
        <taxon>Tracheophyta</taxon>
        <taxon>Spermatophyta</taxon>
        <taxon>Magnoliopsida</taxon>
        <taxon>eudicotyledons</taxon>
        <taxon>Gunneridae</taxon>
        <taxon>Pentapetalae</taxon>
        <taxon>asterids</taxon>
        <taxon>lamiids</taxon>
        <taxon>Gentianales</taxon>
        <taxon>Rubiaceae</taxon>
        <taxon>Cinchonoideae</taxon>
        <taxon>Cinchoneae</taxon>
        <taxon>Cinchona</taxon>
    </lineage>
</organism>
<name>A0ABD2YFV0_9GENT</name>
<dbReference type="PANTHER" id="PTHR36710">
    <property type="entry name" value="PECTINESTERASE INHIBITOR-LIKE"/>
    <property type="match status" value="1"/>
</dbReference>
<protein>
    <recommendedName>
        <fullName evidence="4">Pectinesterase inhibitor domain-containing protein</fullName>
    </recommendedName>
</protein>
<keyword evidence="6" id="KW-1185">Reference proteome</keyword>
<reference evidence="5 6" key="1">
    <citation type="submission" date="2024-11" db="EMBL/GenBank/DDBJ databases">
        <title>A near-complete genome assembly of Cinchona calisaya.</title>
        <authorList>
            <person name="Lian D.C."/>
            <person name="Zhao X.W."/>
            <person name="Wei L."/>
        </authorList>
    </citation>
    <scope>NUCLEOTIDE SEQUENCE [LARGE SCALE GENOMIC DNA]</scope>
    <source>
        <tissue evidence="5">Nenye</tissue>
    </source>
</reference>
<evidence type="ECO:0000259" key="4">
    <source>
        <dbReference type="SMART" id="SM00856"/>
    </source>
</evidence>
<dbReference type="InterPro" id="IPR006501">
    <property type="entry name" value="Pectinesterase_inhib_dom"/>
</dbReference>
<evidence type="ECO:0000256" key="1">
    <source>
        <dbReference type="ARBA" id="ARBA00022729"/>
    </source>
</evidence>
<dbReference type="SMART" id="SM00856">
    <property type="entry name" value="PMEI"/>
    <property type="match status" value="1"/>
</dbReference>
<sequence length="197" mass="21743">MDCLSLFRSLLLSLVILISLQLIFFLCGSSSAVVGVEKTNAAVIVKDLVHDICVQTSNPVLCDNTLRPRRIPMPGNFSKLAEIVLLYTSNRASTNRMDIDSYLDNETDPNMRKQLFVCADCYDLVNEDMFKCEEALSQARFVDLFNYAVIAKGNEVQCELGFAASGAVEPPQLVTTSKLFQDYADILRVIAKTAAGT</sequence>
<comment type="similarity">
    <text evidence="3">Belongs to the PMEI family.</text>
</comment>